<feature type="compositionally biased region" description="Basic and acidic residues" evidence="1">
    <location>
        <begin position="16"/>
        <end position="25"/>
    </location>
</feature>
<dbReference type="Proteomes" id="UP000664521">
    <property type="component" value="Unassembled WGS sequence"/>
</dbReference>
<dbReference type="OrthoDB" id="10556024at2759"/>
<dbReference type="EMBL" id="CAJPDS010000035">
    <property type="protein sequence ID" value="CAF9924270.1"/>
    <property type="molecule type" value="Genomic_DNA"/>
</dbReference>
<dbReference type="AlphaFoldDB" id="A0A8H3FIH0"/>
<accession>A0A8H3FIH0</accession>
<reference evidence="2" key="1">
    <citation type="submission" date="2021-03" db="EMBL/GenBank/DDBJ databases">
        <authorList>
            <person name="Tagirdzhanova G."/>
        </authorList>
    </citation>
    <scope>NUCLEOTIDE SEQUENCE</scope>
</reference>
<gene>
    <name evidence="2" type="ORF">HETSPECPRED_005550</name>
</gene>
<protein>
    <submittedName>
        <fullName evidence="2">Uncharacterized protein</fullName>
    </submittedName>
</protein>
<keyword evidence="3" id="KW-1185">Reference proteome</keyword>
<proteinExistence type="predicted"/>
<evidence type="ECO:0000313" key="2">
    <source>
        <dbReference type="EMBL" id="CAF9924270.1"/>
    </source>
</evidence>
<comment type="caution">
    <text evidence="2">The sequence shown here is derived from an EMBL/GenBank/DDBJ whole genome shotgun (WGS) entry which is preliminary data.</text>
</comment>
<evidence type="ECO:0000256" key="1">
    <source>
        <dbReference type="SAM" id="MobiDB-lite"/>
    </source>
</evidence>
<feature type="region of interest" description="Disordered" evidence="1">
    <location>
        <begin position="1"/>
        <end position="37"/>
    </location>
</feature>
<evidence type="ECO:0000313" key="3">
    <source>
        <dbReference type="Proteomes" id="UP000664521"/>
    </source>
</evidence>
<name>A0A8H3FIH0_9LECA</name>
<organism evidence="2 3">
    <name type="scientific">Heterodermia speciosa</name>
    <dbReference type="NCBI Taxonomy" id="116794"/>
    <lineage>
        <taxon>Eukaryota</taxon>
        <taxon>Fungi</taxon>
        <taxon>Dikarya</taxon>
        <taxon>Ascomycota</taxon>
        <taxon>Pezizomycotina</taxon>
        <taxon>Lecanoromycetes</taxon>
        <taxon>OSLEUM clade</taxon>
        <taxon>Lecanoromycetidae</taxon>
        <taxon>Caliciales</taxon>
        <taxon>Physciaceae</taxon>
        <taxon>Heterodermia</taxon>
    </lineage>
</organism>
<sequence>MLMPSGLGCSKSEPIISKRDIEPKTDPVQPAADRRRIAYPNLQKLENSVARRSAKLPISLSPIAEEGNQSRNSIHVTHYKVDQPALHFSTYGDKFLDSSQERAKQPTWPTDDLSEEISLDPFAIEDSSKKGGWLDGPLQIMADSNSACDKFLLAGEKLNSNYRKRFSELDEASSNALFDFNLQQDDVPVISPRRNAWDWTPGDCQIGDIGIALSSLSSMDDEGRWLDEMDIT</sequence>